<accession>A0A5A7NKZ1</accession>
<dbReference type="Pfam" id="PF07811">
    <property type="entry name" value="TadE"/>
    <property type="match status" value="1"/>
</dbReference>
<dbReference type="Proteomes" id="UP000325307">
    <property type="component" value="Unassembled WGS sequence"/>
</dbReference>
<keyword evidence="1" id="KW-1133">Transmembrane helix</keyword>
<keyword evidence="1" id="KW-0812">Transmembrane</keyword>
<proteinExistence type="predicted"/>
<name>A0A5A7NKZ1_9MICC</name>
<protein>
    <recommendedName>
        <fullName evidence="2">TadE-like domain-containing protein</fullName>
    </recommendedName>
</protein>
<evidence type="ECO:0000313" key="3">
    <source>
        <dbReference type="EMBL" id="GER21624.1"/>
    </source>
</evidence>
<reference evidence="3 4" key="1">
    <citation type="submission" date="2019-09" db="EMBL/GenBank/DDBJ databases">
        <title>Arthrobacter zafarii sp. nov., a moderately thermotolerant and halotolerant actinobacterium isolated from Cholistan desert soil of Pakistan.</title>
        <authorList>
            <person name="Amin A."/>
            <person name="Ahmed I."/>
            <person name="Khalid N."/>
            <person name="Schumann P."/>
            <person name="Busse H.J."/>
            <person name="Khan I.U."/>
            <person name="Li S."/>
            <person name="Li W.J."/>
        </authorList>
    </citation>
    <scope>NUCLEOTIDE SEQUENCE [LARGE SCALE GENOMIC DNA]</scope>
    <source>
        <strain evidence="3 4">NCCP-1664</strain>
    </source>
</reference>
<sequence>MGERGASAVEMALLLPILVTLVFGIIEFGYAFNQQISLSQAAREGARYYAIHSGSSTYSATQLTQTAQAAAPMATGLSATASATCTPGALVTVTTQRSYASLTGWFDFLGPAITLSGKAAMRCGG</sequence>
<evidence type="ECO:0000259" key="2">
    <source>
        <dbReference type="Pfam" id="PF07811"/>
    </source>
</evidence>
<evidence type="ECO:0000256" key="1">
    <source>
        <dbReference type="SAM" id="Phobius"/>
    </source>
</evidence>
<comment type="caution">
    <text evidence="3">The sequence shown here is derived from an EMBL/GenBank/DDBJ whole genome shotgun (WGS) entry which is preliminary data.</text>
</comment>
<feature type="domain" description="TadE-like" evidence="2">
    <location>
        <begin position="5"/>
        <end position="47"/>
    </location>
</feature>
<feature type="transmembrane region" description="Helical" evidence="1">
    <location>
        <begin position="12"/>
        <end position="32"/>
    </location>
</feature>
<keyword evidence="1" id="KW-0472">Membrane</keyword>
<evidence type="ECO:0000313" key="4">
    <source>
        <dbReference type="Proteomes" id="UP000325307"/>
    </source>
</evidence>
<dbReference type="AlphaFoldDB" id="A0A5A7NKZ1"/>
<organism evidence="3 4">
    <name type="scientific">Zafaria cholistanensis</name>
    <dbReference type="NCBI Taxonomy" id="1682741"/>
    <lineage>
        <taxon>Bacteria</taxon>
        <taxon>Bacillati</taxon>
        <taxon>Actinomycetota</taxon>
        <taxon>Actinomycetes</taxon>
        <taxon>Micrococcales</taxon>
        <taxon>Micrococcaceae</taxon>
        <taxon>Zafaria</taxon>
    </lineage>
</organism>
<gene>
    <name evidence="3" type="ORF">NCCP1664_01210</name>
</gene>
<keyword evidence="4" id="KW-1185">Reference proteome</keyword>
<dbReference type="InterPro" id="IPR012495">
    <property type="entry name" value="TadE-like_dom"/>
</dbReference>
<dbReference type="EMBL" id="BKDJ01000001">
    <property type="protein sequence ID" value="GER21624.1"/>
    <property type="molecule type" value="Genomic_DNA"/>
</dbReference>